<dbReference type="GO" id="GO:0009346">
    <property type="term" value="C:ATP-independent citrate lyase complex"/>
    <property type="evidence" value="ECO:0007669"/>
    <property type="project" value="UniProtKB-UniRule"/>
</dbReference>
<dbReference type="InterPro" id="IPR006472">
    <property type="entry name" value="Citrate_lyase_asu"/>
</dbReference>
<gene>
    <name evidence="2" type="ORF">BN533_00080</name>
</gene>
<dbReference type="GO" id="GO:0005737">
    <property type="term" value="C:cytoplasm"/>
    <property type="evidence" value="ECO:0007669"/>
    <property type="project" value="UniProtKB-SubCell"/>
</dbReference>
<dbReference type="STRING" id="1262914.BN533_00080"/>
<dbReference type="PANTHER" id="PTHR40596:SF1">
    <property type="entry name" value="CITRATE LYASE ALPHA CHAIN"/>
    <property type="match status" value="1"/>
</dbReference>
<comment type="catalytic activity">
    <reaction evidence="1">
        <text>citrate + acetyl-CoA = (3S)-citryl-CoA + acetate</text>
        <dbReference type="Rhea" id="RHEA:19405"/>
        <dbReference type="ChEBI" id="CHEBI:16947"/>
        <dbReference type="ChEBI" id="CHEBI:30089"/>
        <dbReference type="ChEBI" id="CHEBI:57288"/>
        <dbReference type="ChEBI" id="CHEBI:57321"/>
        <dbReference type="EC" id="2.8.3.10"/>
    </reaction>
</comment>
<dbReference type="EC" id="4.1.3.6" evidence="1"/>
<dbReference type="GO" id="GO:0008815">
    <property type="term" value="F:citrate (pro-3S)-lyase activity"/>
    <property type="evidence" value="ECO:0007669"/>
    <property type="project" value="UniProtKB-UniRule"/>
</dbReference>
<keyword evidence="1" id="KW-0963">Cytoplasm</keyword>
<dbReference type="GO" id="GO:0008814">
    <property type="term" value="F:citrate CoA-transferase activity"/>
    <property type="evidence" value="ECO:0007669"/>
    <property type="project" value="UniProtKB-UniRule"/>
</dbReference>
<proteinExistence type="predicted"/>
<evidence type="ECO:0000313" key="2">
    <source>
        <dbReference type="EMBL" id="CDB46051.1"/>
    </source>
</evidence>
<dbReference type="EC" id="2.8.3.10" evidence="1"/>
<protein>
    <recommendedName>
        <fullName evidence="1">Citrate lyase alpha chain</fullName>
        <shortName evidence="1">Citrase alpha chain</shortName>
        <ecNumber evidence="1">2.8.3.10</ecNumber>
        <ecNumber evidence="1">4.1.3.6</ecNumber>
    </recommendedName>
    <alternativeName>
        <fullName evidence="1">Citrate (pro-3S)-lyase alpha chain</fullName>
    </alternativeName>
    <alternativeName>
        <fullName evidence="1">Citrate CoA-transferase subunit</fullName>
    </alternativeName>
</protein>
<keyword evidence="1 2" id="KW-0456">Lyase</keyword>
<dbReference type="eggNOG" id="COG3051">
    <property type="taxonomic scope" value="Bacteria"/>
</dbReference>
<dbReference type="InterPro" id="IPR037171">
    <property type="entry name" value="NagB/RpiA_transferase-like"/>
</dbReference>
<dbReference type="GO" id="GO:0006084">
    <property type="term" value="P:acetyl-CoA metabolic process"/>
    <property type="evidence" value="ECO:0007669"/>
    <property type="project" value="UniProtKB-UniRule"/>
</dbReference>
<dbReference type="HOGENOM" id="CLU_046521_2_0_9"/>
<dbReference type="EMBL" id="CBDS010000071">
    <property type="protein sequence ID" value="CDB46051.1"/>
    <property type="molecule type" value="Genomic_DNA"/>
</dbReference>
<keyword evidence="1" id="KW-0808">Transferase</keyword>
<evidence type="ECO:0000256" key="1">
    <source>
        <dbReference type="PIRNR" id="PIRNR009451"/>
    </source>
</evidence>
<dbReference type="Pfam" id="PF04223">
    <property type="entry name" value="CitF"/>
    <property type="match status" value="1"/>
</dbReference>
<name>R6IL08_9FIRM</name>
<dbReference type="PIRSF" id="PIRSF009451">
    <property type="entry name" value="Citrt_lyas_alpha"/>
    <property type="match status" value="1"/>
</dbReference>
<dbReference type="AlphaFoldDB" id="R6IL08"/>
<accession>R6IL08</accession>
<dbReference type="RefSeq" id="WP_021716984.1">
    <property type="nucleotide sequence ID" value="NZ_FR885192.1"/>
</dbReference>
<sequence>MDKGIMELINKIPGWENKMLYQGAFAVKPFGRMAGRPVKCVVPGKDKVLELDKVLDAVELKDGMTISFHHALRNGDLVMQKVVAAISRKGIKDLTLSASSLSLVQDALLPYFEDGTITAIDTSGARGRIGEFIQKNKLKKPAIFRTHGGRARAIESGELHIDVAFIAAPTCDKYGNINGVQGKSACGSLGYAMPDAEYAEQVVAVTDGLVSVPLEYVSIPQTQVDYIVEVESIGDPSGIATGSIRISKNPAELVISKYVAEVIKYAGLLKEGIIFQFGSGGIAISAAGFVQTEMQRTGIKAAAGIGGASGFLTEMLANGYIGTFFDPQDFDTKAIESLYFNSRHHEISASAYANPFSANPYVNLLDVAVLSATEVDINFNVNVLTDSYGKLIGAPGGHPDAAAGAEVTIVALPLLRGRLPMLLEKVQTVVTPGETVDVLVTDYGIAINPKRLDLYEILQKTSLPVMTVEELHQKAQKLAGVAEKTILGDRVCGLVEYRDGTIIDVVYDLP</sequence>
<comment type="catalytic activity">
    <reaction evidence="1">
        <text>citrate = oxaloacetate + acetate</text>
        <dbReference type="Rhea" id="RHEA:10760"/>
        <dbReference type="ChEBI" id="CHEBI:16452"/>
        <dbReference type="ChEBI" id="CHEBI:16947"/>
        <dbReference type="ChEBI" id="CHEBI:30089"/>
        <dbReference type="EC" id="4.1.3.6"/>
    </reaction>
</comment>
<dbReference type="PANTHER" id="PTHR40596">
    <property type="entry name" value="CITRATE LYASE ALPHA CHAIN"/>
    <property type="match status" value="1"/>
</dbReference>
<dbReference type="NCBIfam" id="TIGR01584">
    <property type="entry name" value="citF"/>
    <property type="match status" value="1"/>
</dbReference>
<organism evidence="2">
    <name type="scientific">Phascolarctobacterium faecium</name>
    <dbReference type="NCBI Taxonomy" id="33025"/>
    <lineage>
        <taxon>Bacteria</taxon>
        <taxon>Bacillati</taxon>
        <taxon>Bacillota</taxon>
        <taxon>Negativicutes</taxon>
        <taxon>Acidaminococcales</taxon>
        <taxon>Acidaminococcaceae</taxon>
        <taxon>Phascolarctobacterium</taxon>
    </lineage>
</organism>
<dbReference type="SUPFAM" id="SSF100950">
    <property type="entry name" value="NagB/RpiA/CoA transferase-like"/>
    <property type="match status" value="2"/>
</dbReference>
<reference evidence="2" key="1">
    <citation type="submission" date="2012-11" db="EMBL/GenBank/DDBJ databases">
        <title>Dependencies among metagenomic species, viruses, plasmids and units of genetic variation.</title>
        <authorList>
            <person name="Nielsen H.B."/>
            <person name="Almeida M."/>
            <person name="Juncker A.S."/>
            <person name="Rasmussen S."/>
            <person name="Li J."/>
            <person name="Sunagawa S."/>
            <person name="Plichta D."/>
            <person name="Gautier L."/>
            <person name="Le Chatelier E."/>
            <person name="Peletier E."/>
            <person name="Bonde I."/>
            <person name="Nielsen T."/>
            <person name="Manichanh C."/>
            <person name="Arumugam M."/>
            <person name="Batto J."/>
            <person name="Santos M.B.Q.D."/>
            <person name="Blom N."/>
            <person name="Borruel N."/>
            <person name="Burgdorf K.S."/>
            <person name="Boumezbeur F."/>
            <person name="Casellas F."/>
            <person name="Dore J."/>
            <person name="Guarner F."/>
            <person name="Hansen T."/>
            <person name="Hildebrand F."/>
            <person name="Kaas R.S."/>
            <person name="Kennedy S."/>
            <person name="Kristiansen K."/>
            <person name="Kultima J.R."/>
            <person name="Leonard P."/>
            <person name="Levenez F."/>
            <person name="Lund O."/>
            <person name="Moumen B."/>
            <person name="Le Paslier D."/>
            <person name="Pons N."/>
            <person name="Pedersen O."/>
            <person name="Prifti E."/>
            <person name="Qin J."/>
            <person name="Raes J."/>
            <person name="Tap J."/>
            <person name="Tims S."/>
            <person name="Ussery D.W."/>
            <person name="Yamada T."/>
            <person name="MetaHit consortium"/>
            <person name="Renault P."/>
            <person name="Sicheritz-Ponten T."/>
            <person name="Bork P."/>
            <person name="Wang J."/>
            <person name="Brunak S."/>
            <person name="Ehrlich S.D."/>
        </authorList>
    </citation>
    <scope>NUCLEOTIDE SEQUENCE [LARGE SCALE GENOMIC DNA]</scope>
</reference>
<comment type="subcellular location">
    <subcellularLocation>
        <location evidence="1">Cytoplasm</location>
    </subcellularLocation>
</comment>
<comment type="caution">
    <text evidence="2">The sequence shown here is derived from an EMBL/GenBank/DDBJ whole genome shotgun (WGS) entry which is preliminary data.</text>
</comment>
<dbReference type="Gene3D" id="3.40.1080.10">
    <property type="entry name" value="Glutaconate Coenzyme A-transferase"/>
    <property type="match status" value="2"/>
</dbReference>